<dbReference type="SUPFAM" id="SSF48403">
    <property type="entry name" value="Ankyrin repeat"/>
    <property type="match status" value="1"/>
</dbReference>
<sequence>MGRFSSWAQAQGQLEKATELPKVVEVSHYEPQDYVVENHELRSESNGIRYRVSPNMADKHPKVAIFGSKVRGIPLDGWVKVGRRYLPTHIGNACVLRPVNQESAVIKLNEEEADRQLGQMLFGKEGYGYGGDEVPTASPTAVSPARGRQLIRPETSAPGAEPLLPVGFGACYEVVFDRVAIRSAPSLTATTVEVKKILGAVLEKVSQTSLLQREISLHALEPTQLLAYYINTDREEERRKHMEAQGRSAKLPLLRFKAIDRERINTGEFDDKYIKKQNLSSELRDPTRHNDHVANATVACYVSHSELLESLLRQLQPHQIGLVLEDDVEIPHNWEELIQTSLSCAPSDWALLKVSGWGYNRASDRQLNAGEDAANSTSMGLMSWLQSQGGWMSRILYGAPARKGTIKKNITQSHKLIQTATETFAAQGSAEFVELLEKSFKDAPPEDPANEEGTEGSCPDAYLMRKPFKETFWWHFWGPAFHYAGTGAYLVKAASIPAILTHLRAQPIADIDGMLLSKGDLRAYELWPHIFPLDYDHMKSTMKETSTKSAGLLDSLSDLLPGDGEGQNSSRGETVELFGWDASRAWRRCPADATGTTAGWVMLDHADFGPLVRPKGAKLSALPLEPLCCAAEEDQLPELRRFLSEGQNPCACDASGASALELAVRSDARDCAVYLIEAGAVTSPDQSQVALESAASSGTRSLVEALLGHTVSDNEALQAALAELTADARIAADRILELLETDAEANQKAKENEERLKEENEKEEREREEPALSQAEPTGETTEPRIPPAEQPKEWKHRRKGGELHEVVHKAVAIRYMPSTTADMVGTRICGQFVELFESSADKKWRKMEDPETGEEGWMLLHHGQIGALVRPVTEDRLE</sequence>
<comment type="caution">
    <text evidence="3">The sequence shown here is derived from an EMBL/GenBank/DDBJ whole genome shotgun (WGS) entry which is preliminary data.</text>
</comment>
<dbReference type="Proteomes" id="UP001642464">
    <property type="component" value="Unassembled WGS sequence"/>
</dbReference>
<dbReference type="EMBL" id="CAXAMM010025658">
    <property type="protein sequence ID" value="CAK9057358.1"/>
    <property type="molecule type" value="Genomic_DNA"/>
</dbReference>
<keyword evidence="4" id="KW-1185">Reference proteome</keyword>
<protein>
    <recommendedName>
        <fullName evidence="2">Glycosyl transferase family 25 domain-containing protein</fullName>
    </recommendedName>
</protein>
<proteinExistence type="predicted"/>
<name>A0ABP0N0U0_9DINO</name>
<dbReference type="InterPro" id="IPR036770">
    <property type="entry name" value="Ankyrin_rpt-contain_sf"/>
</dbReference>
<evidence type="ECO:0000256" key="1">
    <source>
        <dbReference type="SAM" id="MobiDB-lite"/>
    </source>
</evidence>
<dbReference type="Gene3D" id="1.25.40.20">
    <property type="entry name" value="Ankyrin repeat-containing domain"/>
    <property type="match status" value="1"/>
</dbReference>
<reference evidence="3 4" key="1">
    <citation type="submission" date="2024-02" db="EMBL/GenBank/DDBJ databases">
        <authorList>
            <person name="Chen Y."/>
            <person name="Shah S."/>
            <person name="Dougan E. K."/>
            <person name="Thang M."/>
            <person name="Chan C."/>
        </authorList>
    </citation>
    <scope>NUCLEOTIDE SEQUENCE [LARGE SCALE GENOMIC DNA]</scope>
</reference>
<feature type="compositionally biased region" description="Basic and acidic residues" evidence="1">
    <location>
        <begin position="745"/>
        <end position="770"/>
    </location>
</feature>
<evidence type="ECO:0000313" key="3">
    <source>
        <dbReference type="EMBL" id="CAK9057358.1"/>
    </source>
</evidence>
<gene>
    <name evidence="3" type="ORF">SCF082_LOCUS30804</name>
</gene>
<evidence type="ECO:0000259" key="2">
    <source>
        <dbReference type="Pfam" id="PF01755"/>
    </source>
</evidence>
<dbReference type="Pfam" id="PF01755">
    <property type="entry name" value="Glyco_transf_25"/>
    <property type="match status" value="1"/>
</dbReference>
<evidence type="ECO:0000313" key="4">
    <source>
        <dbReference type="Proteomes" id="UP001642464"/>
    </source>
</evidence>
<dbReference type="InterPro" id="IPR002654">
    <property type="entry name" value="Glyco_trans_25"/>
</dbReference>
<accession>A0ABP0N0U0</accession>
<feature type="domain" description="Glycosyl transferase family 25" evidence="2">
    <location>
        <begin position="228"/>
        <end position="351"/>
    </location>
</feature>
<organism evidence="3 4">
    <name type="scientific">Durusdinium trenchii</name>
    <dbReference type="NCBI Taxonomy" id="1381693"/>
    <lineage>
        <taxon>Eukaryota</taxon>
        <taxon>Sar</taxon>
        <taxon>Alveolata</taxon>
        <taxon>Dinophyceae</taxon>
        <taxon>Suessiales</taxon>
        <taxon>Symbiodiniaceae</taxon>
        <taxon>Durusdinium</taxon>
    </lineage>
</organism>
<feature type="region of interest" description="Disordered" evidence="1">
    <location>
        <begin position="745"/>
        <end position="801"/>
    </location>
</feature>